<dbReference type="GO" id="GO:0008168">
    <property type="term" value="F:methyltransferase activity"/>
    <property type="evidence" value="ECO:0007669"/>
    <property type="project" value="UniProtKB-KW"/>
</dbReference>
<evidence type="ECO:0000259" key="2">
    <source>
        <dbReference type="Pfam" id="PF13649"/>
    </source>
</evidence>
<dbReference type="AlphaFoldDB" id="G8LT19"/>
<dbReference type="InterPro" id="IPR041698">
    <property type="entry name" value="Methyltransf_25"/>
</dbReference>
<reference evidence="3 4" key="2">
    <citation type="journal article" date="2012" name="Stand. Genomic Sci.">
        <title>Complete Genome Sequence of Clostridium clariflavum DSM 19732.</title>
        <authorList>
            <person name="Izquierdo J.A."/>
            <person name="Goodwin L."/>
            <person name="Davenport K.W."/>
            <person name="Teshima H."/>
            <person name="Bruce D."/>
            <person name="Detter C."/>
            <person name="Tapia R."/>
            <person name="Han S."/>
            <person name="Land M."/>
            <person name="Hauser L."/>
            <person name="Jeffries C.D."/>
            <person name="Han J."/>
            <person name="Pitluck S."/>
            <person name="Nolan M."/>
            <person name="Chen A."/>
            <person name="Huntemann M."/>
            <person name="Mavromatis K."/>
            <person name="Mikhailova N."/>
            <person name="Liolios K."/>
            <person name="Woyke T."/>
            <person name="Lynd L.R."/>
        </authorList>
    </citation>
    <scope>NUCLEOTIDE SEQUENCE [LARGE SCALE GENOMIC DNA]</scope>
    <source>
        <strain evidence="4">DSM 19732 / NBRC 101661 / EBR45</strain>
    </source>
</reference>
<dbReference type="RefSeq" id="WP_014253855.1">
    <property type="nucleotide sequence ID" value="NC_016627.1"/>
</dbReference>
<dbReference type="PANTHER" id="PTHR43861">
    <property type="entry name" value="TRANS-ACONITATE 2-METHYLTRANSFERASE-RELATED"/>
    <property type="match status" value="1"/>
</dbReference>
<feature type="domain" description="Methyltransferase" evidence="2">
    <location>
        <begin position="45"/>
        <end position="139"/>
    </location>
</feature>
<name>G8LT19_ACECE</name>
<dbReference type="STRING" id="720554.Clocl_0501"/>
<sequence>MEVGFIYHSFAYIYDRLMYDIDYSKWADYIENIFKVYNCKPSLLLDLGCGTGNFCIEMAKRGYDMIGVDISVDMLNCAKQKSEEHGLNILYLNQDMTDFELYGTVDAIVCLMDSINYVLYKKDIKRMLKLVKNYLNPGGLFIFDVNTPYKFEEVFGNNVFYDISDEITYIWQNYYNRRTKICEFELTFFVRDNEGYKKYDEVHYERCYDNNEIKGLIESSKLKLLNVYDELKLCPPPKKSQRNFYVCEANK</sequence>
<reference evidence="4" key="1">
    <citation type="submission" date="2011-12" db="EMBL/GenBank/DDBJ databases">
        <title>Complete sequence of Clostridium clariflavum DSM 19732.</title>
        <authorList>
            <consortium name="US DOE Joint Genome Institute"/>
            <person name="Lucas S."/>
            <person name="Han J."/>
            <person name="Lapidus A."/>
            <person name="Cheng J.-F."/>
            <person name="Goodwin L."/>
            <person name="Pitluck S."/>
            <person name="Peters L."/>
            <person name="Teshima H."/>
            <person name="Detter J.C."/>
            <person name="Han C."/>
            <person name="Tapia R."/>
            <person name="Land M."/>
            <person name="Hauser L."/>
            <person name="Kyrpides N."/>
            <person name="Ivanova N."/>
            <person name="Pagani I."/>
            <person name="Kitzmiller T."/>
            <person name="Lynd L."/>
            <person name="Izquierdo J."/>
            <person name="Woyke T."/>
        </authorList>
    </citation>
    <scope>NUCLEOTIDE SEQUENCE [LARGE SCALE GENOMIC DNA]</scope>
    <source>
        <strain evidence="4">DSM 19732 / NBRC 101661 / EBR45</strain>
    </source>
</reference>
<accession>G8LT19</accession>
<protein>
    <submittedName>
        <fullName evidence="3">Methyltransferase family protein</fullName>
    </submittedName>
</protein>
<evidence type="ECO:0000256" key="1">
    <source>
        <dbReference type="ARBA" id="ARBA00022679"/>
    </source>
</evidence>
<dbReference type="Proteomes" id="UP000005435">
    <property type="component" value="Chromosome"/>
</dbReference>
<dbReference type="Gene3D" id="3.40.50.150">
    <property type="entry name" value="Vaccinia Virus protein VP39"/>
    <property type="match status" value="1"/>
</dbReference>
<dbReference type="Gene3D" id="2.20.25.110">
    <property type="entry name" value="S-adenosyl-L-methionine-dependent methyltransferases"/>
    <property type="match status" value="1"/>
</dbReference>
<keyword evidence="4" id="KW-1185">Reference proteome</keyword>
<dbReference type="InterPro" id="IPR029063">
    <property type="entry name" value="SAM-dependent_MTases_sf"/>
</dbReference>
<dbReference type="CDD" id="cd02440">
    <property type="entry name" value="AdoMet_MTases"/>
    <property type="match status" value="1"/>
</dbReference>
<evidence type="ECO:0000313" key="3">
    <source>
        <dbReference type="EMBL" id="AEV67223.1"/>
    </source>
</evidence>
<dbReference type="HOGENOM" id="CLU_069129_5_0_9"/>
<dbReference type="KEGG" id="ccl:Clocl_0501"/>
<keyword evidence="3" id="KW-0489">Methyltransferase</keyword>
<keyword evidence="1 3" id="KW-0808">Transferase</keyword>
<dbReference type="EMBL" id="CP003065">
    <property type="protein sequence ID" value="AEV67223.1"/>
    <property type="molecule type" value="Genomic_DNA"/>
</dbReference>
<dbReference type="GO" id="GO:0032259">
    <property type="term" value="P:methylation"/>
    <property type="evidence" value="ECO:0007669"/>
    <property type="project" value="UniProtKB-KW"/>
</dbReference>
<gene>
    <name evidence="3" type="ordered locus">Clocl_0501</name>
</gene>
<proteinExistence type="predicted"/>
<dbReference type="eggNOG" id="COG4976">
    <property type="taxonomic scope" value="Bacteria"/>
</dbReference>
<dbReference type="Pfam" id="PF13649">
    <property type="entry name" value="Methyltransf_25"/>
    <property type="match status" value="1"/>
</dbReference>
<evidence type="ECO:0000313" key="4">
    <source>
        <dbReference type="Proteomes" id="UP000005435"/>
    </source>
</evidence>
<dbReference type="SUPFAM" id="SSF53335">
    <property type="entry name" value="S-adenosyl-L-methionine-dependent methyltransferases"/>
    <property type="match status" value="1"/>
</dbReference>
<organism evidence="3 4">
    <name type="scientific">Acetivibrio clariflavus (strain DSM 19732 / NBRC 101661 / EBR45)</name>
    <name type="common">Clostridium clariflavum</name>
    <dbReference type="NCBI Taxonomy" id="720554"/>
    <lineage>
        <taxon>Bacteria</taxon>
        <taxon>Bacillati</taxon>
        <taxon>Bacillota</taxon>
        <taxon>Clostridia</taxon>
        <taxon>Eubacteriales</taxon>
        <taxon>Oscillospiraceae</taxon>
        <taxon>Acetivibrio</taxon>
    </lineage>
</organism>